<dbReference type="NCBIfam" id="TIGR01494">
    <property type="entry name" value="ATPase_P-type"/>
    <property type="match status" value="1"/>
</dbReference>
<protein>
    <recommendedName>
        <fullName evidence="10">P-type Zn(2+) transporter</fullName>
        <ecNumber evidence="10">7.2.2.12</ecNumber>
    </recommendedName>
</protein>
<evidence type="ECO:0000313" key="15">
    <source>
        <dbReference type="EMBL" id="KAA8998961.1"/>
    </source>
</evidence>
<proteinExistence type="inferred from homology"/>
<evidence type="ECO:0000256" key="13">
    <source>
        <dbReference type="SAM" id="MobiDB-lite"/>
    </source>
</evidence>
<feature type="transmembrane region" description="Helical" evidence="12">
    <location>
        <begin position="140"/>
        <end position="159"/>
    </location>
</feature>
<dbReference type="EMBL" id="VYKJ01000007">
    <property type="protein sequence ID" value="KAA8998961.1"/>
    <property type="molecule type" value="Genomic_DNA"/>
</dbReference>
<dbReference type="SUPFAM" id="SSF81653">
    <property type="entry name" value="Calcium ATPase, transduction domain A"/>
    <property type="match status" value="1"/>
</dbReference>
<evidence type="ECO:0000256" key="7">
    <source>
        <dbReference type="ARBA" id="ARBA00022967"/>
    </source>
</evidence>
<evidence type="ECO:0000256" key="3">
    <source>
        <dbReference type="ARBA" id="ARBA00022692"/>
    </source>
</evidence>
<dbReference type="RefSeq" id="WP_150435760.1">
    <property type="nucleotide sequence ID" value="NZ_VYKJ01000007.1"/>
</dbReference>
<evidence type="ECO:0000256" key="10">
    <source>
        <dbReference type="ARBA" id="ARBA00039097"/>
    </source>
</evidence>
<keyword evidence="4 12" id="KW-0479">Metal-binding</keyword>
<feature type="transmembrane region" description="Helical" evidence="12">
    <location>
        <begin position="703"/>
        <end position="724"/>
    </location>
</feature>
<keyword evidence="3 12" id="KW-0812">Transmembrane</keyword>
<dbReference type="Pfam" id="PF00702">
    <property type="entry name" value="Hydrolase"/>
    <property type="match status" value="1"/>
</dbReference>
<evidence type="ECO:0000313" key="16">
    <source>
        <dbReference type="Proteomes" id="UP000335415"/>
    </source>
</evidence>
<dbReference type="InterPro" id="IPR051014">
    <property type="entry name" value="Cation_Transport_ATPase_IB"/>
</dbReference>
<dbReference type="InterPro" id="IPR006121">
    <property type="entry name" value="HMA_dom"/>
</dbReference>
<dbReference type="InterPro" id="IPR023214">
    <property type="entry name" value="HAD_sf"/>
</dbReference>
<feature type="domain" description="HMA" evidence="14">
    <location>
        <begin position="60"/>
        <end position="124"/>
    </location>
</feature>
<keyword evidence="7" id="KW-1278">Translocase</keyword>
<dbReference type="Gene3D" id="3.40.1110.10">
    <property type="entry name" value="Calcium-transporting ATPase, cytoplasmic domain N"/>
    <property type="match status" value="1"/>
</dbReference>
<dbReference type="GO" id="GO:0046872">
    <property type="term" value="F:metal ion binding"/>
    <property type="evidence" value="ECO:0007669"/>
    <property type="project" value="UniProtKB-KW"/>
</dbReference>
<dbReference type="InterPro" id="IPR001757">
    <property type="entry name" value="P_typ_ATPase"/>
</dbReference>
<accession>A0A5J5G068</accession>
<dbReference type="FunFam" id="2.70.150.10:FF:000002">
    <property type="entry name" value="Copper-transporting ATPase 1, putative"/>
    <property type="match status" value="1"/>
</dbReference>
<evidence type="ECO:0000256" key="6">
    <source>
        <dbReference type="ARBA" id="ARBA00022840"/>
    </source>
</evidence>
<evidence type="ECO:0000259" key="14">
    <source>
        <dbReference type="PROSITE" id="PS50846"/>
    </source>
</evidence>
<dbReference type="Proteomes" id="UP000335415">
    <property type="component" value="Unassembled WGS sequence"/>
</dbReference>
<comment type="subcellular location">
    <subcellularLocation>
        <location evidence="12">Cell membrane</location>
    </subcellularLocation>
    <subcellularLocation>
        <location evidence="1">Membrane</location>
        <topology evidence="1">Multi-pass membrane protein</topology>
    </subcellularLocation>
</comment>
<dbReference type="Pfam" id="PF00122">
    <property type="entry name" value="E1-E2_ATPase"/>
    <property type="match status" value="1"/>
</dbReference>
<dbReference type="Gene3D" id="2.70.150.10">
    <property type="entry name" value="Calcium-transporting ATPase, cytoplasmic transduction domain A"/>
    <property type="match status" value="1"/>
</dbReference>
<dbReference type="SUPFAM" id="SSF56784">
    <property type="entry name" value="HAD-like"/>
    <property type="match status" value="1"/>
</dbReference>
<dbReference type="InterPro" id="IPR023299">
    <property type="entry name" value="ATPase_P-typ_cyto_dom_N"/>
</dbReference>
<dbReference type="CDD" id="cd00371">
    <property type="entry name" value="HMA"/>
    <property type="match status" value="1"/>
</dbReference>
<keyword evidence="5 12" id="KW-0547">Nucleotide-binding</keyword>
<dbReference type="SFLD" id="SFLDF00027">
    <property type="entry name" value="p-type_atpase"/>
    <property type="match status" value="1"/>
</dbReference>
<dbReference type="SFLD" id="SFLDS00003">
    <property type="entry name" value="Haloacid_Dehalogenase"/>
    <property type="match status" value="1"/>
</dbReference>
<dbReference type="InterPro" id="IPR036163">
    <property type="entry name" value="HMA_dom_sf"/>
</dbReference>
<feature type="transmembrane region" description="Helical" evidence="12">
    <location>
        <begin position="730"/>
        <end position="751"/>
    </location>
</feature>
<evidence type="ECO:0000256" key="11">
    <source>
        <dbReference type="ARBA" id="ARBA00047308"/>
    </source>
</evidence>
<feature type="transmembrane region" description="Helical" evidence="12">
    <location>
        <begin position="399"/>
        <end position="424"/>
    </location>
</feature>
<dbReference type="InterPro" id="IPR036412">
    <property type="entry name" value="HAD-like_sf"/>
</dbReference>
<feature type="region of interest" description="Disordered" evidence="13">
    <location>
        <begin position="1"/>
        <end position="59"/>
    </location>
</feature>
<dbReference type="GO" id="GO:0005524">
    <property type="term" value="F:ATP binding"/>
    <property type="evidence" value="ECO:0007669"/>
    <property type="project" value="UniProtKB-UniRule"/>
</dbReference>
<dbReference type="InterPro" id="IPR008250">
    <property type="entry name" value="ATPase_P-typ_transduc_dom_A_sf"/>
</dbReference>
<dbReference type="PRINTS" id="PR00119">
    <property type="entry name" value="CATATPASE"/>
</dbReference>
<feature type="compositionally biased region" description="Pro residues" evidence="13">
    <location>
        <begin position="14"/>
        <end position="23"/>
    </location>
</feature>
<dbReference type="GO" id="GO:0016887">
    <property type="term" value="F:ATP hydrolysis activity"/>
    <property type="evidence" value="ECO:0007669"/>
    <property type="project" value="InterPro"/>
</dbReference>
<feature type="transmembrane region" description="Helical" evidence="12">
    <location>
        <begin position="368"/>
        <end position="387"/>
    </location>
</feature>
<evidence type="ECO:0000256" key="1">
    <source>
        <dbReference type="ARBA" id="ARBA00004141"/>
    </source>
</evidence>
<feature type="transmembrane region" description="Helical" evidence="12">
    <location>
        <begin position="165"/>
        <end position="183"/>
    </location>
</feature>
<comment type="similarity">
    <text evidence="2 12">Belongs to the cation transport ATPase (P-type) (TC 3.A.3) family. Type IB subfamily.</text>
</comment>
<sequence>MTTSSKKFSFSKPPIQPLAPDNPAPVGHAPNNHGRADCCAPEVKTAPLPLPPPENTPEGVRSAIRIQQMDCPVEEAVLRTALGALPGVRRMEFNLLQRVLTVTHDGDALPAILAAIRTSGFEPETADGDRTAGATRVWRTWLTFGSAALAAIGAEVTHFAGLPAAVPAVLALIAIAVCGLSTYKKGWIAVRQGNLNINALMSIAVTGAIVLGQWPEAAMVMVLFTLAEAIEAKSLDRARQAISGLMALTPDTASVKQPDGRWLEVDAREVAPGSVARVRPGERIALDGEILSGYSSINQSPITGESLPVDKAAGDAIFAGTINLSGTLEYRVSAAATRSTLARIIQAVEQAQVARAPMQRFIDRFARIYTPAVLVIALAVAALPPLLLDGDWRTWIYKALVLLVIACPCALVISTPVTIVSGLTSAARRGILIKGGAYLEKGRKLTSLALDKTGTLTSGKPRQTDAIILPGIDAGRACQLARSLAGASDHPVSQAIAQAPDNQSRPALPVAALQAHVGRGVSATIDGERYWLGNRRMAQEATLMTDELAARLTTLEQQGKTAVLLASASRALALFAVADTVKPASLAAIADLQRLGVATVMLTGDNPHAARAIAGQLGIDEVWDSLLPEDKLKQIERLSAHGVTGMAGDGINDAPALARADIGFAMGAMGTDSAIETADVALMDDDLGKIPAFIRLSQRTHRVLLQNIVMALGIKAAFLLLTLAGAGTMWMAVFADTGASLLVIANGLRLLRRPRPDQP</sequence>
<dbReference type="InterPro" id="IPR027256">
    <property type="entry name" value="P-typ_ATPase_IB"/>
</dbReference>
<gene>
    <name evidence="15" type="ORF">FJU30_14885</name>
</gene>
<dbReference type="Gene3D" id="3.30.70.100">
    <property type="match status" value="1"/>
</dbReference>
<dbReference type="InterPro" id="IPR044492">
    <property type="entry name" value="P_typ_ATPase_HD_dom"/>
</dbReference>
<dbReference type="OrthoDB" id="9814270at2"/>
<keyword evidence="6 12" id="KW-0067">ATP-binding</keyword>
<dbReference type="PANTHER" id="PTHR48085">
    <property type="entry name" value="CADMIUM/ZINC-TRANSPORTING ATPASE HMA2-RELATED"/>
    <property type="match status" value="1"/>
</dbReference>
<organism evidence="15 16">
    <name type="scientific">Affinibrenneria salicis</name>
    <dbReference type="NCBI Taxonomy" id="2590031"/>
    <lineage>
        <taxon>Bacteria</taxon>
        <taxon>Pseudomonadati</taxon>
        <taxon>Pseudomonadota</taxon>
        <taxon>Gammaproteobacteria</taxon>
        <taxon>Enterobacterales</taxon>
        <taxon>Pectobacteriaceae</taxon>
        <taxon>Affinibrenneria</taxon>
    </lineage>
</organism>
<dbReference type="InterPro" id="IPR018303">
    <property type="entry name" value="ATPase_P-typ_P_site"/>
</dbReference>
<dbReference type="InterPro" id="IPR059000">
    <property type="entry name" value="ATPase_P-type_domA"/>
</dbReference>
<keyword evidence="9 12" id="KW-0472">Membrane</keyword>
<keyword evidence="8 12" id="KW-1133">Transmembrane helix</keyword>
<dbReference type="SUPFAM" id="SSF81665">
    <property type="entry name" value="Calcium ATPase, transmembrane domain M"/>
    <property type="match status" value="1"/>
</dbReference>
<dbReference type="SFLD" id="SFLDG00002">
    <property type="entry name" value="C1.7:_P-type_atpase_like"/>
    <property type="match status" value="1"/>
</dbReference>
<dbReference type="PRINTS" id="PR00120">
    <property type="entry name" value="HATPASE"/>
</dbReference>
<comment type="catalytic activity">
    <reaction evidence="11">
        <text>Zn(2+)(in) + ATP + H2O = Zn(2+)(out) + ADP + phosphate + H(+)</text>
        <dbReference type="Rhea" id="RHEA:20621"/>
        <dbReference type="ChEBI" id="CHEBI:15377"/>
        <dbReference type="ChEBI" id="CHEBI:15378"/>
        <dbReference type="ChEBI" id="CHEBI:29105"/>
        <dbReference type="ChEBI" id="CHEBI:30616"/>
        <dbReference type="ChEBI" id="CHEBI:43474"/>
        <dbReference type="ChEBI" id="CHEBI:456216"/>
        <dbReference type="EC" id="7.2.2.12"/>
    </reaction>
</comment>
<dbReference type="AlphaFoldDB" id="A0A5J5G068"/>
<evidence type="ECO:0000256" key="5">
    <source>
        <dbReference type="ARBA" id="ARBA00022741"/>
    </source>
</evidence>
<evidence type="ECO:0000256" key="2">
    <source>
        <dbReference type="ARBA" id="ARBA00006024"/>
    </source>
</evidence>
<keyword evidence="12" id="KW-1003">Cell membrane</keyword>
<dbReference type="GO" id="GO:0005886">
    <property type="term" value="C:plasma membrane"/>
    <property type="evidence" value="ECO:0007669"/>
    <property type="project" value="UniProtKB-SubCell"/>
</dbReference>
<evidence type="ECO:0000256" key="8">
    <source>
        <dbReference type="ARBA" id="ARBA00022989"/>
    </source>
</evidence>
<reference evidence="15 16" key="1">
    <citation type="submission" date="2019-09" db="EMBL/GenBank/DDBJ databases">
        <authorList>
            <person name="Li Y."/>
        </authorList>
    </citation>
    <scope>NUCLEOTIDE SEQUENCE [LARGE SCALE GENOMIC DNA]</scope>
    <source>
        <strain evidence="15 16">L3-3HA</strain>
    </source>
</reference>
<comment type="caution">
    <text evidence="15">The sequence shown here is derived from an EMBL/GenBank/DDBJ whole genome shotgun (WGS) entry which is preliminary data.</text>
</comment>
<evidence type="ECO:0000256" key="9">
    <source>
        <dbReference type="ARBA" id="ARBA00023136"/>
    </source>
</evidence>
<dbReference type="GO" id="GO:0015086">
    <property type="term" value="F:cadmium ion transmembrane transporter activity"/>
    <property type="evidence" value="ECO:0007669"/>
    <property type="project" value="TreeGrafter"/>
</dbReference>
<keyword evidence="16" id="KW-1185">Reference proteome</keyword>
<dbReference type="InterPro" id="IPR023298">
    <property type="entry name" value="ATPase_P-typ_TM_dom_sf"/>
</dbReference>
<dbReference type="EC" id="7.2.2.12" evidence="10"/>
<dbReference type="PROSITE" id="PS00154">
    <property type="entry name" value="ATPASE_E1_E2"/>
    <property type="match status" value="1"/>
</dbReference>
<evidence type="ECO:0000256" key="12">
    <source>
        <dbReference type="RuleBase" id="RU362081"/>
    </source>
</evidence>
<dbReference type="SUPFAM" id="SSF55008">
    <property type="entry name" value="HMA, heavy metal-associated domain"/>
    <property type="match status" value="1"/>
</dbReference>
<name>A0A5J5G068_9GAMM</name>
<dbReference type="Pfam" id="PF00403">
    <property type="entry name" value="HMA"/>
    <property type="match status" value="1"/>
</dbReference>
<dbReference type="NCBIfam" id="TIGR01525">
    <property type="entry name" value="ATPase-IB_hvy"/>
    <property type="match status" value="1"/>
</dbReference>
<dbReference type="PANTHER" id="PTHR48085:SF5">
    <property type="entry name" value="CADMIUM_ZINC-TRANSPORTING ATPASE HMA4-RELATED"/>
    <property type="match status" value="1"/>
</dbReference>
<feature type="compositionally biased region" description="Low complexity" evidence="13">
    <location>
        <begin position="1"/>
        <end position="12"/>
    </location>
</feature>
<dbReference type="Gene3D" id="3.40.50.1000">
    <property type="entry name" value="HAD superfamily/HAD-like"/>
    <property type="match status" value="1"/>
</dbReference>
<evidence type="ECO:0000256" key="4">
    <source>
        <dbReference type="ARBA" id="ARBA00022723"/>
    </source>
</evidence>
<dbReference type="PROSITE" id="PS50846">
    <property type="entry name" value="HMA_2"/>
    <property type="match status" value="1"/>
</dbReference>
<dbReference type="GO" id="GO:0016463">
    <property type="term" value="F:P-type zinc transporter activity"/>
    <property type="evidence" value="ECO:0007669"/>
    <property type="project" value="UniProtKB-EC"/>
</dbReference>